<evidence type="ECO:0000313" key="2">
    <source>
        <dbReference type="EMBL" id="AEF93764.1"/>
    </source>
</evidence>
<dbReference type="SUPFAM" id="SSF53448">
    <property type="entry name" value="Nucleotide-diphospho-sugar transferases"/>
    <property type="match status" value="1"/>
</dbReference>
<keyword evidence="3" id="KW-1185">Reference proteome</keyword>
<dbReference type="InterPro" id="IPR001173">
    <property type="entry name" value="Glyco_trans_2-like"/>
</dbReference>
<dbReference type="PANTHER" id="PTHR43179:SF7">
    <property type="entry name" value="RHAMNOSYLTRANSFERASE WBBL"/>
    <property type="match status" value="1"/>
</dbReference>
<dbReference type="InterPro" id="IPR029044">
    <property type="entry name" value="Nucleotide-diphossugar_trans"/>
</dbReference>
<gene>
    <name evidence="2" type="ordered locus">Desca_0885</name>
</gene>
<accession>F6B9R6</accession>
<dbReference type="Pfam" id="PF00535">
    <property type="entry name" value="Glycos_transf_2"/>
    <property type="match status" value="1"/>
</dbReference>
<dbReference type="Proteomes" id="UP000009226">
    <property type="component" value="Chromosome"/>
</dbReference>
<feature type="domain" description="Glycosyltransferase 2-like" evidence="1">
    <location>
        <begin position="33"/>
        <end position="154"/>
    </location>
</feature>
<reference evidence="2" key="1">
    <citation type="submission" date="2011-05" db="EMBL/GenBank/DDBJ databases">
        <title>Complete sequence of Desulfotomaculum carboxydivorans CO-1-SRB.</title>
        <authorList>
            <consortium name="US DOE Joint Genome Institute"/>
            <person name="Lucas S."/>
            <person name="Han J."/>
            <person name="Lapidus A."/>
            <person name="Cheng J.-F."/>
            <person name="Goodwin L."/>
            <person name="Pitluck S."/>
            <person name="Peters L."/>
            <person name="Mikhailova N."/>
            <person name="Lu M."/>
            <person name="Han C."/>
            <person name="Tapia R."/>
            <person name="Land M."/>
            <person name="Hauser L."/>
            <person name="Kyrpides N."/>
            <person name="Ivanova N."/>
            <person name="Pagani I."/>
            <person name="Stams A."/>
            <person name="Plugge C."/>
            <person name="Muyzer G."/>
            <person name="Kuever J."/>
            <person name="Parshina S."/>
            <person name="Ivanova A."/>
            <person name="Nazina T."/>
            <person name="Woyke T."/>
        </authorList>
    </citation>
    <scope>NUCLEOTIDE SEQUENCE [LARGE SCALE GENOMIC DNA]</scope>
    <source>
        <strain evidence="2">CO-1-SRB</strain>
    </source>
</reference>
<keyword evidence="2" id="KW-0808">Transferase</keyword>
<evidence type="ECO:0000313" key="3">
    <source>
        <dbReference type="Proteomes" id="UP000009226"/>
    </source>
</evidence>
<organism evidence="2 3">
    <name type="scientific">Desulfotomaculum nigrificans (strain DSM 14880 / VKM B-2319 / CO-1-SRB)</name>
    <name type="common">Desulfotomaculum carboxydivorans</name>
    <dbReference type="NCBI Taxonomy" id="868595"/>
    <lineage>
        <taxon>Bacteria</taxon>
        <taxon>Bacillati</taxon>
        <taxon>Bacillota</taxon>
        <taxon>Clostridia</taxon>
        <taxon>Eubacteriales</taxon>
        <taxon>Desulfotomaculaceae</taxon>
        <taxon>Desulfotomaculum</taxon>
    </lineage>
</organism>
<evidence type="ECO:0000259" key="1">
    <source>
        <dbReference type="Pfam" id="PF00535"/>
    </source>
</evidence>
<dbReference type="PANTHER" id="PTHR43179">
    <property type="entry name" value="RHAMNOSYLTRANSFERASE WBBL"/>
    <property type="match status" value="1"/>
</dbReference>
<dbReference type="EMBL" id="CP002736">
    <property type="protein sequence ID" value="AEF93764.1"/>
    <property type="molecule type" value="Genomic_DNA"/>
</dbReference>
<dbReference type="eggNOG" id="COG1216">
    <property type="taxonomic scope" value="Bacteria"/>
</dbReference>
<name>F6B9R6_DESCC</name>
<dbReference type="GO" id="GO:0016740">
    <property type="term" value="F:transferase activity"/>
    <property type="evidence" value="ECO:0007669"/>
    <property type="project" value="UniProtKB-KW"/>
</dbReference>
<dbReference type="CDD" id="cd04186">
    <property type="entry name" value="GT_2_like_c"/>
    <property type="match status" value="1"/>
</dbReference>
<dbReference type="STRING" id="868595.Desca_0885"/>
<protein>
    <submittedName>
        <fullName evidence="2">Glycosyl transferase family 2</fullName>
    </submittedName>
</protein>
<proteinExistence type="predicted"/>
<dbReference type="HOGENOM" id="CLU_023845_7_0_9"/>
<dbReference type="KEGG" id="dca:Desca_0885"/>
<dbReference type="AlphaFoldDB" id="F6B9R6"/>
<dbReference type="Gene3D" id="3.90.550.10">
    <property type="entry name" value="Spore Coat Polysaccharide Biosynthesis Protein SpsA, Chain A"/>
    <property type="match status" value="1"/>
</dbReference>
<sequence>MRCLVMKRCNRTREKFLTEGNTEGSNDKKCLVSIIIPVFNQLAYTKECIGSLLETLTLYRHDSEVILVDNGSTDGTGDYLKTLPDYFKVITNQQNLGFARACNLGAAAARGDFLVFLNNDTVALPGWLGQMLNVMEKEEQVGIVGSKLLFPDGTIQHAGVVVAAAPYPISPYHAYYQQPGDLPAANKMRDYQAVTGACLLIKRDLFVAVGAFDEDFINGYEDVDLCFKVRQQGYRVVYCPTSVLYHHQSVSEGRADYNYHNTVLLHQKWLGIIKPDVP</sequence>